<dbReference type="GO" id="GO:0007064">
    <property type="term" value="P:mitotic sister chromatid cohesion"/>
    <property type="evidence" value="ECO:0007669"/>
    <property type="project" value="InterPro"/>
</dbReference>
<evidence type="ECO:0008006" key="3">
    <source>
        <dbReference type="Google" id="ProtNLM"/>
    </source>
</evidence>
<name>A0AA40AGS6_9PEZI</name>
<dbReference type="Proteomes" id="UP001172102">
    <property type="component" value="Unassembled WGS sequence"/>
</dbReference>
<reference evidence="1" key="1">
    <citation type="submission" date="2023-06" db="EMBL/GenBank/DDBJ databases">
        <title>Genome-scale phylogeny and comparative genomics of the fungal order Sordariales.</title>
        <authorList>
            <consortium name="Lawrence Berkeley National Laboratory"/>
            <person name="Hensen N."/>
            <person name="Bonometti L."/>
            <person name="Westerberg I."/>
            <person name="Brannstrom I.O."/>
            <person name="Guillou S."/>
            <person name="Cros-Aarteil S."/>
            <person name="Calhoun S."/>
            <person name="Haridas S."/>
            <person name="Kuo A."/>
            <person name="Mondo S."/>
            <person name="Pangilinan J."/>
            <person name="Riley R."/>
            <person name="Labutti K."/>
            <person name="Andreopoulos B."/>
            <person name="Lipzen A."/>
            <person name="Chen C."/>
            <person name="Yanf M."/>
            <person name="Daum C."/>
            <person name="Ng V."/>
            <person name="Clum A."/>
            <person name="Steindorff A."/>
            <person name="Ohm R."/>
            <person name="Martin F."/>
            <person name="Silar P."/>
            <person name="Natvig D."/>
            <person name="Lalanne C."/>
            <person name="Gautier V."/>
            <person name="Ament-Velasquez S.L."/>
            <person name="Kruys A."/>
            <person name="Hutchinson M.I."/>
            <person name="Powell A.J."/>
            <person name="Barry K."/>
            <person name="Miller A.N."/>
            <person name="Grigoriev I.V."/>
            <person name="Debuchy R."/>
            <person name="Gladieux P."/>
            <person name="Thoren M.H."/>
            <person name="Johannesson H."/>
        </authorList>
    </citation>
    <scope>NUCLEOTIDE SEQUENCE</scope>
    <source>
        <strain evidence="1">SMH4607-1</strain>
    </source>
</reference>
<protein>
    <recommendedName>
        <fullName evidence="3">Sister chromatid cohesion protein DCC1</fullName>
    </recommendedName>
</protein>
<accession>A0AA40AGS6</accession>
<organism evidence="1 2">
    <name type="scientific">Lasiosphaeris hirsuta</name>
    <dbReference type="NCBI Taxonomy" id="260670"/>
    <lineage>
        <taxon>Eukaryota</taxon>
        <taxon>Fungi</taxon>
        <taxon>Dikarya</taxon>
        <taxon>Ascomycota</taxon>
        <taxon>Pezizomycotina</taxon>
        <taxon>Sordariomycetes</taxon>
        <taxon>Sordariomycetidae</taxon>
        <taxon>Sordariales</taxon>
        <taxon>Lasiosphaeriaceae</taxon>
        <taxon>Lasiosphaeris</taxon>
    </lineage>
</organism>
<sequence length="134" mass="13979">MSQPATNAIPLFHAPDNIGYKLLELPPDLDALLSGPNPPKLTVTPSSTAALLKTPDGKTYSLRQNNTSNALILLSPNQSPSVVPVPGAETEAWPVGGGLCAVATVHETIELVPEAAAPAAKARGKWHEKFGKGR</sequence>
<keyword evidence="2" id="KW-1185">Reference proteome</keyword>
<evidence type="ECO:0000313" key="1">
    <source>
        <dbReference type="EMBL" id="KAK0715513.1"/>
    </source>
</evidence>
<dbReference type="Pfam" id="PF09724">
    <property type="entry name" value="Dcc1"/>
    <property type="match status" value="1"/>
</dbReference>
<comment type="caution">
    <text evidence="1">The sequence shown here is derived from an EMBL/GenBank/DDBJ whole genome shotgun (WGS) entry which is preliminary data.</text>
</comment>
<dbReference type="InterPro" id="IPR019128">
    <property type="entry name" value="Dcc1"/>
</dbReference>
<dbReference type="AlphaFoldDB" id="A0AA40AGS6"/>
<dbReference type="GO" id="GO:0031390">
    <property type="term" value="C:Ctf18 RFC-like complex"/>
    <property type="evidence" value="ECO:0007669"/>
    <property type="project" value="InterPro"/>
</dbReference>
<gene>
    <name evidence="1" type="ORF">B0H67DRAFT_537934</name>
</gene>
<proteinExistence type="predicted"/>
<evidence type="ECO:0000313" key="2">
    <source>
        <dbReference type="Proteomes" id="UP001172102"/>
    </source>
</evidence>
<dbReference type="EMBL" id="JAUKUA010000004">
    <property type="protein sequence ID" value="KAK0715513.1"/>
    <property type="molecule type" value="Genomic_DNA"/>
</dbReference>